<organism evidence="1 2">
    <name type="scientific">Nocardia tengchongensis</name>
    <dbReference type="NCBI Taxonomy" id="2055889"/>
    <lineage>
        <taxon>Bacteria</taxon>
        <taxon>Bacillati</taxon>
        <taxon>Actinomycetota</taxon>
        <taxon>Actinomycetes</taxon>
        <taxon>Mycobacteriales</taxon>
        <taxon>Nocardiaceae</taxon>
        <taxon>Nocardia</taxon>
    </lineage>
</organism>
<sequence>MTDRETFAPLVFFEYDHKPGHYCLMLSDSNMPATAEAAFAEFGYDGGGYGWAGVARSAVATQAPDLANRFDYDPEAGTFVAYGEDPEALHQLGTLLQQALQDTAVLSALIAAGDPEWFD</sequence>
<dbReference type="InterPro" id="IPR028956">
    <property type="entry name" value="Imm51"/>
</dbReference>
<proteinExistence type="predicted"/>
<dbReference type="EMBL" id="CP074371">
    <property type="protein sequence ID" value="QVI20688.1"/>
    <property type="molecule type" value="Genomic_DNA"/>
</dbReference>
<dbReference type="RefSeq" id="WP_213556796.1">
    <property type="nucleotide sequence ID" value="NZ_JBHZDI010000104.1"/>
</dbReference>
<evidence type="ECO:0000313" key="2">
    <source>
        <dbReference type="Proteomes" id="UP000683310"/>
    </source>
</evidence>
<keyword evidence="2" id="KW-1185">Reference proteome</keyword>
<reference evidence="1 2" key="1">
    <citation type="submission" date="2021-04" db="EMBL/GenBank/DDBJ databases">
        <title>Nocardia tengchongensis.</title>
        <authorList>
            <person name="Zhuang k."/>
            <person name="Ran Y."/>
            <person name="Li W."/>
        </authorList>
    </citation>
    <scope>NUCLEOTIDE SEQUENCE [LARGE SCALE GENOMIC DNA]</scope>
    <source>
        <strain evidence="1 2">CFH S0057</strain>
    </source>
</reference>
<evidence type="ECO:0000313" key="1">
    <source>
        <dbReference type="EMBL" id="QVI20688.1"/>
    </source>
</evidence>
<name>A0ABX8CL50_9NOCA</name>
<gene>
    <name evidence="1" type="ORF">KHQ06_31975</name>
</gene>
<dbReference type="Pfam" id="PF15595">
    <property type="entry name" value="Imm51"/>
    <property type="match status" value="1"/>
</dbReference>
<dbReference type="Proteomes" id="UP000683310">
    <property type="component" value="Chromosome"/>
</dbReference>
<protein>
    <submittedName>
        <fullName evidence="1">Immunity 51 family protein</fullName>
    </submittedName>
</protein>
<accession>A0ABX8CL50</accession>